<dbReference type="GO" id="GO:0003676">
    <property type="term" value="F:nucleic acid binding"/>
    <property type="evidence" value="ECO:0007669"/>
    <property type="project" value="InterPro"/>
</dbReference>
<evidence type="ECO:0000256" key="5">
    <source>
        <dbReference type="HAMAP-Rule" id="MF_02126"/>
    </source>
</evidence>
<dbReference type="InterPro" id="IPR004556">
    <property type="entry name" value="HemK-like"/>
</dbReference>
<feature type="binding site" evidence="5">
    <location>
        <begin position="191"/>
        <end position="194"/>
    </location>
    <ligand>
        <name>substrate</name>
    </ligand>
</feature>
<dbReference type="PANTHER" id="PTHR18895">
    <property type="entry name" value="HEMK METHYLTRANSFERASE"/>
    <property type="match status" value="1"/>
</dbReference>
<dbReference type="HAMAP" id="MF_02126">
    <property type="entry name" value="RF_methyltr_PrmC"/>
    <property type="match status" value="1"/>
</dbReference>
<keyword evidence="3 5" id="KW-0949">S-adenosyl-L-methionine</keyword>
<dbReference type="OrthoDB" id="9800643at2"/>
<evidence type="ECO:0000256" key="1">
    <source>
        <dbReference type="ARBA" id="ARBA00022603"/>
    </source>
</evidence>
<dbReference type="InterPro" id="IPR029063">
    <property type="entry name" value="SAM-dependent_MTases_sf"/>
</dbReference>
<dbReference type="InterPro" id="IPR050320">
    <property type="entry name" value="N5-glutamine_MTase"/>
</dbReference>
<dbReference type="PANTHER" id="PTHR18895:SF74">
    <property type="entry name" value="MTRF1L RELEASE FACTOR GLUTAMINE METHYLTRANSFERASE"/>
    <property type="match status" value="1"/>
</dbReference>
<reference evidence="8 9" key="1">
    <citation type="submission" date="2018-08" db="EMBL/GenBank/DDBJ databases">
        <title>Henriciella mobilis sp. nov., isolated from seawater.</title>
        <authorList>
            <person name="Cheng H."/>
            <person name="Wu Y.-H."/>
            <person name="Xu X.-W."/>
            <person name="Guo L.-L."/>
        </authorList>
    </citation>
    <scope>NUCLEOTIDE SEQUENCE [LARGE SCALE GENOMIC DNA]</scope>
    <source>
        <strain evidence="8 9">JN25</strain>
    </source>
</reference>
<keyword evidence="9" id="KW-1185">Reference proteome</keyword>
<accession>A0A399RK73</accession>
<dbReference type="InterPro" id="IPR007848">
    <property type="entry name" value="Small_mtfrase_dom"/>
</dbReference>
<sequence length="284" mass="30955">MHEARTFKAQLAIAAARLKSAGFHKPGREARQLMQHVCSMSASDLIREELSEMDDKARGAFFDLVERRVSGEPFEYLTGVASFYGLDFYCTRETLIPRADSEVVVDEALARLPLGRTARVADLGTGTGCLLIALLKNQPGLSGHAVEKSSAAAAIARKNLIRHRVRSRASITIGSWEDWDGWGDVDLIISNPPYIRTGTIATLDASVRAFEPHDALDGGEDGLEAYRSIISLAAARLKEGAWLVFEIGFDQREAVTGLLEKAGFGSISCGQDHGQRDRVVAARR</sequence>
<dbReference type="RefSeq" id="WP_119375468.1">
    <property type="nucleotide sequence ID" value="NZ_QWFX01000006.1"/>
</dbReference>
<proteinExistence type="inferred from homology"/>
<evidence type="ECO:0000256" key="2">
    <source>
        <dbReference type="ARBA" id="ARBA00022679"/>
    </source>
</evidence>
<dbReference type="PROSITE" id="PS00092">
    <property type="entry name" value="N6_MTASE"/>
    <property type="match status" value="1"/>
</dbReference>
<dbReference type="SUPFAM" id="SSF53335">
    <property type="entry name" value="S-adenosyl-L-methionine-dependent methyltransferases"/>
    <property type="match status" value="1"/>
</dbReference>
<dbReference type="EC" id="2.1.1.297" evidence="5"/>
<feature type="binding site" evidence="5">
    <location>
        <position position="176"/>
    </location>
    <ligand>
        <name>S-adenosyl-L-methionine</name>
        <dbReference type="ChEBI" id="CHEBI:59789"/>
    </ligand>
</feature>
<dbReference type="Pfam" id="PF17827">
    <property type="entry name" value="PrmC_N"/>
    <property type="match status" value="1"/>
</dbReference>
<keyword evidence="1 5" id="KW-0489">Methyltransferase</keyword>
<feature type="domain" description="Methyltransferase small" evidence="6">
    <location>
        <begin position="111"/>
        <end position="196"/>
    </location>
</feature>
<evidence type="ECO:0000259" key="7">
    <source>
        <dbReference type="Pfam" id="PF17827"/>
    </source>
</evidence>
<name>A0A399RK73_9PROT</name>
<protein>
    <recommendedName>
        <fullName evidence="5">Release factor glutamine methyltransferase</fullName>
        <shortName evidence="5">RF MTase</shortName>
        <ecNumber evidence="5">2.1.1.297</ecNumber>
    </recommendedName>
    <alternativeName>
        <fullName evidence="5">N5-glutamine methyltransferase PrmC</fullName>
    </alternativeName>
    <alternativeName>
        <fullName evidence="5">Protein-(glutamine-N5) MTase PrmC</fullName>
    </alternativeName>
    <alternativeName>
        <fullName evidence="5">Protein-glutamine N-methyltransferase PrmC</fullName>
    </alternativeName>
</protein>
<evidence type="ECO:0000313" key="8">
    <source>
        <dbReference type="EMBL" id="RIJ30149.1"/>
    </source>
</evidence>
<dbReference type="InterPro" id="IPR019874">
    <property type="entry name" value="RF_methyltr_PrmC"/>
</dbReference>
<dbReference type="InterPro" id="IPR002052">
    <property type="entry name" value="DNA_methylase_N6_adenine_CS"/>
</dbReference>
<dbReference type="Gene3D" id="3.40.50.150">
    <property type="entry name" value="Vaccinia Virus protein VP39"/>
    <property type="match status" value="1"/>
</dbReference>
<comment type="similarity">
    <text evidence="5">Belongs to the protein N5-glutamine methyltransferase family. PrmC subfamily.</text>
</comment>
<evidence type="ECO:0000259" key="6">
    <source>
        <dbReference type="Pfam" id="PF05175"/>
    </source>
</evidence>
<feature type="binding site" evidence="5">
    <location>
        <begin position="124"/>
        <end position="128"/>
    </location>
    <ligand>
        <name>S-adenosyl-L-methionine</name>
        <dbReference type="ChEBI" id="CHEBI:59789"/>
    </ligand>
</feature>
<feature type="binding site" evidence="5">
    <location>
        <position position="147"/>
    </location>
    <ligand>
        <name>S-adenosyl-L-methionine</name>
        <dbReference type="ChEBI" id="CHEBI:59789"/>
    </ligand>
</feature>
<dbReference type="Pfam" id="PF05175">
    <property type="entry name" value="MTS"/>
    <property type="match status" value="1"/>
</dbReference>
<dbReference type="AlphaFoldDB" id="A0A399RK73"/>
<dbReference type="CDD" id="cd02440">
    <property type="entry name" value="AdoMet_MTases"/>
    <property type="match status" value="1"/>
</dbReference>
<feature type="binding site" evidence="5">
    <location>
        <position position="191"/>
    </location>
    <ligand>
        <name>S-adenosyl-L-methionine</name>
        <dbReference type="ChEBI" id="CHEBI:59789"/>
    </ligand>
</feature>
<dbReference type="GO" id="GO:0032259">
    <property type="term" value="P:methylation"/>
    <property type="evidence" value="ECO:0007669"/>
    <property type="project" value="UniProtKB-KW"/>
</dbReference>
<comment type="catalytic activity">
    <reaction evidence="4 5">
        <text>L-glutaminyl-[peptide chain release factor] + S-adenosyl-L-methionine = N(5)-methyl-L-glutaminyl-[peptide chain release factor] + S-adenosyl-L-homocysteine + H(+)</text>
        <dbReference type="Rhea" id="RHEA:42896"/>
        <dbReference type="Rhea" id="RHEA-COMP:10271"/>
        <dbReference type="Rhea" id="RHEA-COMP:10272"/>
        <dbReference type="ChEBI" id="CHEBI:15378"/>
        <dbReference type="ChEBI" id="CHEBI:30011"/>
        <dbReference type="ChEBI" id="CHEBI:57856"/>
        <dbReference type="ChEBI" id="CHEBI:59789"/>
        <dbReference type="ChEBI" id="CHEBI:61891"/>
        <dbReference type="EC" id="2.1.1.297"/>
    </reaction>
</comment>
<dbReference type="NCBIfam" id="TIGR00536">
    <property type="entry name" value="hemK_fam"/>
    <property type="match status" value="1"/>
</dbReference>
<evidence type="ECO:0000313" key="9">
    <source>
        <dbReference type="Proteomes" id="UP000266385"/>
    </source>
</evidence>
<dbReference type="GO" id="GO:0102559">
    <property type="term" value="F:peptide chain release factor N(5)-glutamine methyltransferase activity"/>
    <property type="evidence" value="ECO:0007669"/>
    <property type="project" value="UniProtKB-EC"/>
</dbReference>
<evidence type="ECO:0000256" key="4">
    <source>
        <dbReference type="ARBA" id="ARBA00048391"/>
    </source>
</evidence>
<evidence type="ECO:0000256" key="3">
    <source>
        <dbReference type="ARBA" id="ARBA00022691"/>
    </source>
</evidence>
<dbReference type="InterPro" id="IPR040758">
    <property type="entry name" value="PrmC_N"/>
</dbReference>
<comment type="caution">
    <text evidence="8">The sequence shown here is derived from an EMBL/GenBank/DDBJ whole genome shotgun (WGS) entry which is preliminary data.</text>
</comment>
<comment type="function">
    <text evidence="5">Methylates the class 1 translation termination release factors RF1/PrfA and RF2/PrfB on the glutamine residue of the universally conserved GGQ motif.</text>
</comment>
<dbReference type="NCBIfam" id="TIGR03534">
    <property type="entry name" value="RF_mod_PrmC"/>
    <property type="match status" value="1"/>
</dbReference>
<dbReference type="Gene3D" id="1.10.8.10">
    <property type="entry name" value="DNA helicase RuvA subunit, C-terminal domain"/>
    <property type="match status" value="1"/>
</dbReference>
<keyword evidence="2 5" id="KW-0808">Transferase</keyword>
<dbReference type="Proteomes" id="UP000266385">
    <property type="component" value="Unassembled WGS sequence"/>
</dbReference>
<feature type="domain" description="Release factor glutamine methyltransferase N-terminal" evidence="7">
    <location>
        <begin position="11"/>
        <end position="79"/>
    </location>
</feature>
<organism evidence="8 9">
    <name type="scientific">Henriciella mobilis</name>
    <dbReference type="NCBI Taxonomy" id="2305467"/>
    <lineage>
        <taxon>Bacteria</taxon>
        <taxon>Pseudomonadati</taxon>
        <taxon>Pseudomonadota</taxon>
        <taxon>Alphaproteobacteria</taxon>
        <taxon>Hyphomonadales</taxon>
        <taxon>Hyphomonadaceae</taxon>
        <taxon>Henriciella</taxon>
    </lineage>
</organism>
<dbReference type="EMBL" id="QWFX01000006">
    <property type="protein sequence ID" value="RIJ30149.1"/>
    <property type="molecule type" value="Genomic_DNA"/>
</dbReference>
<gene>
    <name evidence="5 8" type="primary">prmC</name>
    <name evidence="8" type="ORF">D1223_05725</name>
</gene>